<gene>
    <name evidence="2" type="ORF">Cni_G29121</name>
</gene>
<protein>
    <submittedName>
        <fullName evidence="2">Uncharacterized protein</fullName>
    </submittedName>
</protein>
<dbReference type="PANTHER" id="PTHR47000:SF1">
    <property type="entry name" value="ADENINE NUCLEOTIDE ALPHA HYDROLASES-LIKE SUPERFAMILY PROTEIN"/>
    <property type="match status" value="1"/>
</dbReference>
<sequence>MGRASPRLPSFCLNRITTARVRVRSPPPAPPEAKPPPSEQPEEAIKNPKEEAADEAVRSRRIMIVAEATPESKTALLWAFSLSVQSNEAIVLVAIVKPSKRGEQSRKDRDPKSYELLQSMKSICQAKKPEVIGISKSQIMNFILGCWSKDVKHILPLMNCGTSDAPSKNESACQSLIREIYMFLDRNGYICRICLRARHSNALQSISF</sequence>
<feature type="region of interest" description="Disordered" evidence="1">
    <location>
        <begin position="17"/>
        <end position="54"/>
    </location>
</feature>
<evidence type="ECO:0000313" key="2">
    <source>
        <dbReference type="EMBL" id="WOL20317.1"/>
    </source>
</evidence>
<feature type="compositionally biased region" description="Basic and acidic residues" evidence="1">
    <location>
        <begin position="43"/>
        <end position="54"/>
    </location>
</feature>
<dbReference type="InterPro" id="IPR036388">
    <property type="entry name" value="WH-like_DNA-bd_sf"/>
</dbReference>
<dbReference type="Proteomes" id="UP001327560">
    <property type="component" value="Chromosome 9"/>
</dbReference>
<evidence type="ECO:0000313" key="3">
    <source>
        <dbReference type="Proteomes" id="UP001327560"/>
    </source>
</evidence>
<keyword evidence="3" id="KW-1185">Reference proteome</keyword>
<evidence type="ECO:0000256" key="1">
    <source>
        <dbReference type="SAM" id="MobiDB-lite"/>
    </source>
</evidence>
<accession>A0AAQ3L6N1</accession>
<proteinExistence type="predicted"/>
<organism evidence="2 3">
    <name type="scientific">Canna indica</name>
    <name type="common">Indian-shot</name>
    <dbReference type="NCBI Taxonomy" id="4628"/>
    <lineage>
        <taxon>Eukaryota</taxon>
        <taxon>Viridiplantae</taxon>
        <taxon>Streptophyta</taxon>
        <taxon>Embryophyta</taxon>
        <taxon>Tracheophyta</taxon>
        <taxon>Spermatophyta</taxon>
        <taxon>Magnoliopsida</taxon>
        <taxon>Liliopsida</taxon>
        <taxon>Zingiberales</taxon>
        <taxon>Cannaceae</taxon>
        <taxon>Canna</taxon>
    </lineage>
</organism>
<dbReference type="Gene3D" id="1.10.10.10">
    <property type="entry name" value="Winged helix-like DNA-binding domain superfamily/Winged helix DNA-binding domain"/>
    <property type="match status" value="1"/>
</dbReference>
<dbReference type="PANTHER" id="PTHR47000">
    <property type="entry name" value="ADENINE NUCLEOTIDE ALPHA HYDROLASES-LIKE SUPERFAMILY PROTEIN"/>
    <property type="match status" value="1"/>
</dbReference>
<name>A0AAQ3L6N1_9LILI</name>
<dbReference type="AlphaFoldDB" id="A0AAQ3L6N1"/>
<reference evidence="2 3" key="1">
    <citation type="submission" date="2023-10" db="EMBL/GenBank/DDBJ databases">
        <title>Chromosome-scale genome assembly provides insights into flower coloration mechanisms of Canna indica.</title>
        <authorList>
            <person name="Li C."/>
        </authorList>
    </citation>
    <scope>NUCLEOTIDE SEQUENCE [LARGE SCALE GENOMIC DNA]</scope>
    <source>
        <tissue evidence="2">Flower</tissue>
    </source>
</reference>
<dbReference type="EMBL" id="CP136898">
    <property type="protein sequence ID" value="WOL20317.1"/>
    <property type="molecule type" value="Genomic_DNA"/>
</dbReference>
<feature type="compositionally biased region" description="Pro residues" evidence="1">
    <location>
        <begin position="25"/>
        <end position="39"/>
    </location>
</feature>